<dbReference type="PROSITE" id="PS51269">
    <property type="entry name" value="COMM"/>
    <property type="match status" value="1"/>
</dbReference>
<protein>
    <submittedName>
        <fullName evidence="2">COMM domain-containing protein 10</fullName>
    </submittedName>
</protein>
<organism evidence="2 3">
    <name type="scientific">Geodia barretti</name>
    <name type="common">Barrett's horny sponge</name>
    <dbReference type="NCBI Taxonomy" id="519541"/>
    <lineage>
        <taxon>Eukaryota</taxon>
        <taxon>Metazoa</taxon>
        <taxon>Porifera</taxon>
        <taxon>Demospongiae</taxon>
        <taxon>Heteroscleromorpha</taxon>
        <taxon>Tetractinellida</taxon>
        <taxon>Astrophorina</taxon>
        <taxon>Geodiidae</taxon>
        <taxon>Geodia</taxon>
    </lineage>
</organism>
<evidence type="ECO:0000259" key="1">
    <source>
        <dbReference type="PROSITE" id="PS51269"/>
    </source>
</evidence>
<evidence type="ECO:0000313" key="3">
    <source>
        <dbReference type="Proteomes" id="UP001174909"/>
    </source>
</evidence>
<keyword evidence="3" id="KW-1185">Reference proteome</keyword>
<dbReference type="Pfam" id="PF07258">
    <property type="entry name" value="COMM_domain"/>
    <property type="match status" value="1"/>
</dbReference>
<accession>A0AA35R8V6</accession>
<feature type="domain" description="COMM" evidence="1">
    <location>
        <begin position="167"/>
        <end position="234"/>
    </location>
</feature>
<dbReference type="EMBL" id="CASHTH010000689">
    <property type="protein sequence ID" value="CAI8006502.1"/>
    <property type="molecule type" value="Genomic_DNA"/>
</dbReference>
<evidence type="ECO:0000313" key="2">
    <source>
        <dbReference type="EMBL" id="CAI8006502.1"/>
    </source>
</evidence>
<dbReference type="AlphaFoldDB" id="A0AA35R8V6"/>
<comment type="caution">
    <text evidence="2">The sequence shown here is derived from an EMBL/GenBank/DDBJ whole genome shotgun (WGS) entry which is preliminary data.</text>
</comment>
<dbReference type="PANTHER" id="PTHR12333:SF0">
    <property type="entry name" value="COMM DOMAIN-CONTAINING PROTEIN 10"/>
    <property type="match status" value="1"/>
</dbReference>
<dbReference type="PANTHER" id="PTHR12333">
    <property type="entry name" value="COMM DOMAIN CONTAINING PROTEIN 10"/>
    <property type="match status" value="1"/>
</dbReference>
<reference evidence="2" key="1">
    <citation type="submission" date="2023-03" db="EMBL/GenBank/DDBJ databases">
        <authorList>
            <person name="Steffen K."/>
            <person name="Cardenas P."/>
        </authorList>
    </citation>
    <scope>NUCLEOTIDE SEQUENCE</scope>
</reference>
<gene>
    <name evidence="2" type="ORF">GBAR_LOCUS4745</name>
</gene>
<dbReference type="InterPro" id="IPR017920">
    <property type="entry name" value="COMM"/>
</dbReference>
<dbReference type="Pfam" id="PF21672">
    <property type="entry name" value="COMM_HN"/>
    <property type="match status" value="1"/>
</dbReference>
<sequence>MCIIVARDEEARTRNMHGGKVGGAGNGDYGRERSRAGEKMELFQVTPSLKKAAGLINGLEAGRFSKILTRIMPKLHLKDEPAFSPEEIEKLPAALKLEPKDVELVLDTSTFIMQQAAYHLAKPAVLSQHLQKIGLEEEKIQVFVGMWTAHGKSVVEKLQSRTFYPKQLDEVKWRLNLQIAQSSRTKMKLPNALFEFGIKDGEEKDRVRVEFTHEELFKFYEKGDGDIIAVSAVQKACVNQYRYQLLTFLTAILSGLRNSNAAVGLEMMC</sequence>
<proteinExistence type="predicted"/>
<name>A0AA35R8V6_GEOBA</name>
<dbReference type="Proteomes" id="UP001174909">
    <property type="component" value="Unassembled WGS sequence"/>
</dbReference>
<dbReference type="InterPro" id="IPR037361">
    <property type="entry name" value="COMMD10"/>
</dbReference>
<dbReference type="CDD" id="cd04758">
    <property type="entry name" value="Commd10"/>
    <property type="match status" value="1"/>
</dbReference>